<dbReference type="Pfam" id="PF00389">
    <property type="entry name" value="2-Hacid_dh"/>
    <property type="match status" value="1"/>
</dbReference>
<dbReference type="InterPro" id="IPR029753">
    <property type="entry name" value="D-isomer_DH_CS"/>
</dbReference>
<organism evidence="4">
    <name type="scientific">marine metagenome</name>
    <dbReference type="NCBI Taxonomy" id="408172"/>
    <lineage>
        <taxon>unclassified sequences</taxon>
        <taxon>metagenomes</taxon>
        <taxon>ecological metagenomes</taxon>
    </lineage>
</organism>
<proteinExistence type="predicted"/>
<dbReference type="InterPro" id="IPR006139">
    <property type="entry name" value="D-isomer_2_OHA_DH_cat_dom"/>
</dbReference>
<gene>
    <name evidence="4" type="ORF">METZ01_LOCUS61659</name>
</gene>
<evidence type="ECO:0000256" key="1">
    <source>
        <dbReference type="ARBA" id="ARBA00023002"/>
    </source>
</evidence>
<sequence length="323" mass="35280">VKPIVTVTNVFPEQALKKLSPHCDLRTNQTENPISTSDLEKIASESVVMVTYLSDKIDAGIIDKGQNLKLIANYGAGFNNIDVGHAAGRKIWVTNTPGVLDETTADLTWAMILGAARNIVPADRFTRENKFKGWSAKMYLGGDVFGKTLGVIGLGEIGSAVARRAAGFNMKVLYFNRNRIPEATEKVLNAEFVTLEDLLQKSDFVTVHTPLTDQTKNMIGSKQFLLMKPTAYFIHTARGKVVDDQALVEALKEGSIAGAALDVYENEPALTEGMTKLENLMLLPHIGSASHETRNIMADLVADNVLDVLQDKPPRCLVPSWGQ</sequence>
<dbReference type="GO" id="GO:0030267">
    <property type="term" value="F:glyoxylate reductase (NADPH) activity"/>
    <property type="evidence" value="ECO:0007669"/>
    <property type="project" value="TreeGrafter"/>
</dbReference>
<dbReference type="PROSITE" id="PS00670">
    <property type="entry name" value="D_2_HYDROXYACID_DH_2"/>
    <property type="match status" value="1"/>
</dbReference>
<dbReference type="PANTHER" id="PTHR10996:SF283">
    <property type="entry name" value="GLYOXYLATE_HYDROXYPYRUVATE REDUCTASE B"/>
    <property type="match status" value="1"/>
</dbReference>
<dbReference type="InterPro" id="IPR050223">
    <property type="entry name" value="D-isomer_2-hydroxyacid_DH"/>
</dbReference>
<name>A0A381SXP8_9ZZZZ</name>
<accession>A0A381SXP8</accession>
<dbReference type="SUPFAM" id="SSF51735">
    <property type="entry name" value="NAD(P)-binding Rossmann-fold domains"/>
    <property type="match status" value="1"/>
</dbReference>
<dbReference type="AlphaFoldDB" id="A0A381SXP8"/>
<dbReference type="SUPFAM" id="SSF52283">
    <property type="entry name" value="Formate/glycerate dehydrogenase catalytic domain-like"/>
    <property type="match status" value="1"/>
</dbReference>
<dbReference type="FunFam" id="3.40.50.720:FF:000462">
    <property type="entry name" value="Glyoxylate reductase (NADP+)"/>
    <property type="match status" value="1"/>
</dbReference>
<evidence type="ECO:0000313" key="4">
    <source>
        <dbReference type="EMBL" id="SVA08805.1"/>
    </source>
</evidence>
<keyword evidence="1" id="KW-0560">Oxidoreductase</keyword>
<feature type="domain" description="D-isomer specific 2-hydroxyacid dehydrogenase NAD-binding" evidence="3">
    <location>
        <begin position="110"/>
        <end position="287"/>
    </location>
</feature>
<feature type="domain" description="D-isomer specific 2-hydroxyacid dehydrogenase catalytic" evidence="2">
    <location>
        <begin position="11"/>
        <end position="317"/>
    </location>
</feature>
<dbReference type="GO" id="GO:0005829">
    <property type="term" value="C:cytosol"/>
    <property type="evidence" value="ECO:0007669"/>
    <property type="project" value="TreeGrafter"/>
</dbReference>
<dbReference type="EMBL" id="UINC01003732">
    <property type="protein sequence ID" value="SVA08805.1"/>
    <property type="molecule type" value="Genomic_DNA"/>
</dbReference>
<evidence type="ECO:0000259" key="2">
    <source>
        <dbReference type="Pfam" id="PF00389"/>
    </source>
</evidence>
<protein>
    <recommendedName>
        <fullName evidence="5">D-glycerate dehydrogenase</fullName>
    </recommendedName>
</protein>
<feature type="non-terminal residue" evidence="4">
    <location>
        <position position="1"/>
    </location>
</feature>
<dbReference type="Gene3D" id="3.40.50.720">
    <property type="entry name" value="NAD(P)-binding Rossmann-like Domain"/>
    <property type="match status" value="2"/>
</dbReference>
<dbReference type="GO" id="GO:0016618">
    <property type="term" value="F:hydroxypyruvate reductase [NAD(P)H] activity"/>
    <property type="evidence" value="ECO:0007669"/>
    <property type="project" value="TreeGrafter"/>
</dbReference>
<reference evidence="4" key="1">
    <citation type="submission" date="2018-05" db="EMBL/GenBank/DDBJ databases">
        <authorList>
            <person name="Lanie J.A."/>
            <person name="Ng W.-L."/>
            <person name="Kazmierczak K.M."/>
            <person name="Andrzejewski T.M."/>
            <person name="Davidsen T.M."/>
            <person name="Wayne K.J."/>
            <person name="Tettelin H."/>
            <person name="Glass J.I."/>
            <person name="Rusch D."/>
            <person name="Podicherti R."/>
            <person name="Tsui H.-C.T."/>
            <person name="Winkler M.E."/>
        </authorList>
    </citation>
    <scope>NUCLEOTIDE SEQUENCE</scope>
</reference>
<dbReference type="PANTHER" id="PTHR10996">
    <property type="entry name" value="2-HYDROXYACID DEHYDROGENASE-RELATED"/>
    <property type="match status" value="1"/>
</dbReference>
<dbReference type="GO" id="GO:0051287">
    <property type="term" value="F:NAD binding"/>
    <property type="evidence" value="ECO:0007669"/>
    <property type="project" value="InterPro"/>
</dbReference>
<dbReference type="CDD" id="cd05301">
    <property type="entry name" value="GDH"/>
    <property type="match status" value="1"/>
</dbReference>
<dbReference type="InterPro" id="IPR036291">
    <property type="entry name" value="NAD(P)-bd_dom_sf"/>
</dbReference>
<evidence type="ECO:0000259" key="3">
    <source>
        <dbReference type="Pfam" id="PF02826"/>
    </source>
</evidence>
<dbReference type="Pfam" id="PF02826">
    <property type="entry name" value="2-Hacid_dh_C"/>
    <property type="match status" value="1"/>
</dbReference>
<evidence type="ECO:0008006" key="5">
    <source>
        <dbReference type="Google" id="ProtNLM"/>
    </source>
</evidence>
<dbReference type="InterPro" id="IPR006140">
    <property type="entry name" value="D-isomer_DH_NAD-bd"/>
</dbReference>